<dbReference type="Proteomes" id="UP000799444">
    <property type="component" value="Unassembled WGS sequence"/>
</dbReference>
<feature type="transmembrane region" description="Helical" evidence="1">
    <location>
        <begin position="7"/>
        <end position="27"/>
    </location>
</feature>
<protein>
    <submittedName>
        <fullName evidence="2">Uncharacterized protein</fullName>
    </submittedName>
</protein>
<dbReference type="PANTHER" id="PTHR35394:SF5">
    <property type="entry name" value="DUF3176 DOMAIN-CONTAINING PROTEIN"/>
    <property type="match status" value="1"/>
</dbReference>
<keyword evidence="1" id="KW-1133">Transmembrane helix</keyword>
<evidence type="ECO:0000256" key="1">
    <source>
        <dbReference type="SAM" id="Phobius"/>
    </source>
</evidence>
<reference evidence="2" key="1">
    <citation type="journal article" date="2020" name="Stud. Mycol.">
        <title>101 Dothideomycetes genomes: a test case for predicting lifestyles and emergence of pathogens.</title>
        <authorList>
            <person name="Haridas S."/>
            <person name="Albert R."/>
            <person name="Binder M."/>
            <person name="Bloem J."/>
            <person name="Labutti K."/>
            <person name="Salamov A."/>
            <person name="Andreopoulos B."/>
            <person name="Baker S."/>
            <person name="Barry K."/>
            <person name="Bills G."/>
            <person name="Bluhm B."/>
            <person name="Cannon C."/>
            <person name="Castanera R."/>
            <person name="Culley D."/>
            <person name="Daum C."/>
            <person name="Ezra D."/>
            <person name="Gonzalez J."/>
            <person name="Henrissat B."/>
            <person name="Kuo A."/>
            <person name="Liang C."/>
            <person name="Lipzen A."/>
            <person name="Lutzoni F."/>
            <person name="Magnuson J."/>
            <person name="Mondo S."/>
            <person name="Nolan M."/>
            <person name="Ohm R."/>
            <person name="Pangilinan J."/>
            <person name="Park H.-J."/>
            <person name="Ramirez L."/>
            <person name="Alfaro M."/>
            <person name="Sun H."/>
            <person name="Tritt A."/>
            <person name="Yoshinaga Y."/>
            <person name="Zwiers L.-H."/>
            <person name="Turgeon B."/>
            <person name="Goodwin S."/>
            <person name="Spatafora J."/>
            <person name="Crous P."/>
            <person name="Grigoriev I."/>
        </authorList>
    </citation>
    <scope>NUCLEOTIDE SEQUENCE</scope>
    <source>
        <strain evidence="2">CBS 125425</strain>
    </source>
</reference>
<organism evidence="2 3">
    <name type="scientific">Polyplosphaeria fusca</name>
    <dbReference type="NCBI Taxonomy" id="682080"/>
    <lineage>
        <taxon>Eukaryota</taxon>
        <taxon>Fungi</taxon>
        <taxon>Dikarya</taxon>
        <taxon>Ascomycota</taxon>
        <taxon>Pezizomycotina</taxon>
        <taxon>Dothideomycetes</taxon>
        <taxon>Pleosporomycetidae</taxon>
        <taxon>Pleosporales</taxon>
        <taxon>Tetraplosphaeriaceae</taxon>
        <taxon>Polyplosphaeria</taxon>
    </lineage>
</organism>
<feature type="non-terminal residue" evidence="2">
    <location>
        <position position="106"/>
    </location>
</feature>
<keyword evidence="1" id="KW-0472">Membrane</keyword>
<proteinExistence type="predicted"/>
<name>A0A9P4R1W9_9PLEO</name>
<feature type="non-terminal residue" evidence="2">
    <location>
        <position position="1"/>
    </location>
</feature>
<gene>
    <name evidence="2" type="ORF">EJ04DRAFT_404139</name>
</gene>
<evidence type="ECO:0000313" key="3">
    <source>
        <dbReference type="Proteomes" id="UP000799444"/>
    </source>
</evidence>
<dbReference type="PANTHER" id="PTHR35394">
    <property type="entry name" value="DUF3176 DOMAIN-CONTAINING PROTEIN"/>
    <property type="match status" value="1"/>
</dbReference>
<evidence type="ECO:0000313" key="2">
    <source>
        <dbReference type="EMBL" id="KAF2735308.1"/>
    </source>
</evidence>
<dbReference type="OrthoDB" id="5242705at2759"/>
<keyword evidence="1" id="KW-0812">Transmembrane</keyword>
<accession>A0A9P4R1W9</accession>
<dbReference type="Pfam" id="PF11374">
    <property type="entry name" value="DUF3176"/>
    <property type="match status" value="1"/>
</dbReference>
<sequence length="106" mass="12135">RHWRWEILFFLVGTGGFAGIVSALVKYKNWDSEEHSLPYLEVSGHEIRFPAIFATLSQLTQSALLVPTASCVGQLKWSWFQRERRAADLDRFDLASRGPWGSIKLL</sequence>
<comment type="caution">
    <text evidence="2">The sequence shown here is derived from an EMBL/GenBank/DDBJ whole genome shotgun (WGS) entry which is preliminary data.</text>
</comment>
<dbReference type="AlphaFoldDB" id="A0A9P4R1W9"/>
<dbReference type="EMBL" id="ML996137">
    <property type="protein sequence ID" value="KAF2735308.1"/>
    <property type="molecule type" value="Genomic_DNA"/>
</dbReference>
<dbReference type="InterPro" id="IPR021514">
    <property type="entry name" value="DUF3176"/>
</dbReference>
<keyword evidence="3" id="KW-1185">Reference proteome</keyword>